<evidence type="ECO:0000256" key="1">
    <source>
        <dbReference type="SAM" id="MobiDB-lite"/>
    </source>
</evidence>
<proteinExistence type="predicted"/>
<organism evidence="3 4">
    <name type="scientific">Diplocarpon rosae</name>
    <dbReference type="NCBI Taxonomy" id="946125"/>
    <lineage>
        <taxon>Eukaryota</taxon>
        <taxon>Fungi</taxon>
        <taxon>Dikarya</taxon>
        <taxon>Ascomycota</taxon>
        <taxon>Pezizomycotina</taxon>
        <taxon>Leotiomycetes</taxon>
        <taxon>Helotiales</taxon>
        <taxon>Drepanopezizaceae</taxon>
        <taxon>Diplocarpon</taxon>
    </lineage>
</organism>
<dbReference type="EMBL" id="JAUBYV010000007">
    <property type="protein sequence ID" value="KAK2625547.1"/>
    <property type="molecule type" value="Genomic_DNA"/>
</dbReference>
<dbReference type="InterPro" id="IPR039483">
    <property type="entry name" value="Meu6_PH_dom"/>
</dbReference>
<reference evidence="3" key="1">
    <citation type="submission" date="2023-06" db="EMBL/GenBank/DDBJ databases">
        <title>Draft genome of Marssonina rosae.</title>
        <authorList>
            <person name="Cheng Q."/>
        </authorList>
    </citation>
    <scope>NUCLEOTIDE SEQUENCE</scope>
    <source>
        <strain evidence="3">R4</strain>
    </source>
</reference>
<keyword evidence="4" id="KW-1185">Reference proteome</keyword>
<feature type="compositionally biased region" description="Basic and acidic residues" evidence="1">
    <location>
        <begin position="1"/>
        <end position="10"/>
    </location>
</feature>
<feature type="compositionally biased region" description="Low complexity" evidence="1">
    <location>
        <begin position="34"/>
        <end position="48"/>
    </location>
</feature>
<dbReference type="Proteomes" id="UP001285354">
    <property type="component" value="Unassembled WGS sequence"/>
</dbReference>
<dbReference type="SMART" id="SM00233">
    <property type="entry name" value="PH"/>
    <property type="match status" value="1"/>
</dbReference>
<dbReference type="SUPFAM" id="SSF50729">
    <property type="entry name" value="PH domain-like"/>
    <property type="match status" value="1"/>
</dbReference>
<name>A0AAD9WBL1_9HELO</name>
<feature type="compositionally biased region" description="Polar residues" evidence="1">
    <location>
        <begin position="335"/>
        <end position="350"/>
    </location>
</feature>
<evidence type="ECO:0000259" key="2">
    <source>
        <dbReference type="PROSITE" id="PS50003"/>
    </source>
</evidence>
<dbReference type="PROSITE" id="PS50003">
    <property type="entry name" value="PH_DOMAIN"/>
    <property type="match status" value="1"/>
</dbReference>
<feature type="compositionally biased region" description="Polar residues" evidence="1">
    <location>
        <begin position="407"/>
        <end position="417"/>
    </location>
</feature>
<feature type="compositionally biased region" description="Basic residues" evidence="1">
    <location>
        <begin position="254"/>
        <end position="264"/>
    </location>
</feature>
<dbReference type="InterPro" id="IPR001849">
    <property type="entry name" value="PH_domain"/>
</dbReference>
<evidence type="ECO:0000313" key="3">
    <source>
        <dbReference type="EMBL" id="KAK2625547.1"/>
    </source>
</evidence>
<dbReference type="AlphaFoldDB" id="A0AAD9WBL1"/>
<protein>
    <recommendedName>
        <fullName evidence="2">PH domain-containing protein</fullName>
    </recommendedName>
</protein>
<feature type="compositionally biased region" description="Low complexity" evidence="1">
    <location>
        <begin position="281"/>
        <end position="296"/>
    </location>
</feature>
<evidence type="ECO:0000313" key="4">
    <source>
        <dbReference type="Proteomes" id="UP001285354"/>
    </source>
</evidence>
<dbReference type="Gene3D" id="2.30.29.30">
    <property type="entry name" value="Pleckstrin-homology domain (PH domain)/Phosphotyrosine-binding domain (PTB)"/>
    <property type="match status" value="1"/>
</dbReference>
<dbReference type="PANTHER" id="PTHR42073">
    <property type="entry name" value="MEIOTIC EXPRESSION UP-REGULATED PROTEIN 6"/>
    <property type="match status" value="1"/>
</dbReference>
<feature type="domain" description="PH" evidence="2">
    <location>
        <begin position="65"/>
        <end position="193"/>
    </location>
</feature>
<comment type="caution">
    <text evidence="3">The sequence shown here is derived from an EMBL/GenBank/DDBJ whole genome shotgun (WGS) entry which is preliminary data.</text>
</comment>
<feature type="compositionally biased region" description="Basic and acidic residues" evidence="1">
    <location>
        <begin position="466"/>
        <end position="477"/>
    </location>
</feature>
<dbReference type="InterPro" id="IPR011993">
    <property type="entry name" value="PH-like_dom_sf"/>
</dbReference>
<dbReference type="InterPro" id="IPR039712">
    <property type="entry name" value="Meu6"/>
</dbReference>
<feature type="compositionally biased region" description="Basic and acidic residues" evidence="1">
    <location>
        <begin position="228"/>
        <end position="253"/>
    </location>
</feature>
<gene>
    <name evidence="3" type="ORF">QTJ16_004859</name>
</gene>
<dbReference type="Pfam" id="PF15406">
    <property type="entry name" value="PH_6"/>
    <property type="match status" value="1"/>
</dbReference>
<dbReference type="PANTHER" id="PTHR42073:SF1">
    <property type="entry name" value="MEIOTIC EXPRESSION UP-REGULATED PROTEIN 6"/>
    <property type="match status" value="1"/>
</dbReference>
<feature type="region of interest" description="Disordered" evidence="1">
    <location>
        <begin position="219"/>
        <end position="508"/>
    </location>
</feature>
<accession>A0AAD9WBL1</accession>
<sequence>MSTEQTKIDEVPSVPTEAPKAAEESPVIPADASAETPVATEPTTAAEETPQEEVTEAAPVVEEVKTIEEGVLGYKGPGLLKSFIFQKKFFFFGSDPVEPKTLSSYLRGEKSQETANKNVAWASHTGKGLLFFTKKASEKGSPDGIINLSGISDLAEEGSNDFVFSLGGSKHIFKAASLTERDAWVSMLKAKAAEASEIAPSVVESAGYKKAYTDLTKPASVPASLPKKSVDKTEAVKEDKKEEKSEEKAEKKDRKSRSASRKRNSLFGGFGIGKKEEKVEAPAAPEDTPAPVADAEQLLAAADVTASEPVAAPETSESTQAVEESPATAEKPATSKRNSIFGTLKSQFSQTKEKKTESETAPPVPAKEAEPVSESAPVIPAVQASEPLATSVAAPSTAPNETVEAPVTNSETRTAETPITKAEKRKSSLPWLSKKEKATTPSDEETEKPKSPFAKLRATVKAKSSSKSDKAIEKPATAEETPDEIQASAVTEPEKVVPATNPAVSASA</sequence>
<feature type="region of interest" description="Disordered" evidence="1">
    <location>
        <begin position="1"/>
        <end position="56"/>
    </location>
</feature>